<evidence type="ECO:0000313" key="6">
    <source>
        <dbReference type="EMBL" id="GAF46562.1"/>
    </source>
</evidence>
<dbReference type="RefSeq" id="WP_037234266.1">
    <property type="nucleotide sequence ID" value="NZ_BAWF01000031.1"/>
</dbReference>
<dbReference type="Proteomes" id="UP000019491">
    <property type="component" value="Unassembled WGS sequence"/>
</dbReference>
<dbReference type="AlphaFoldDB" id="X0Q5M3"/>
<organism evidence="6 7">
    <name type="scientific">Rhodococcus wratislaviensis NBRC 100605</name>
    <dbReference type="NCBI Taxonomy" id="1219028"/>
    <lineage>
        <taxon>Bacteria</taxon>
        <taxon>Bacillati</taxon>
        <taxon>Actinomycetota</taxon>
        <taxon>Actinomycetes</taxon>
        <taxon>Mycobacteriales</taxon>
        <taxon>Nocardiaceae</taxon>
        <taxon>Rhodococcus</taxon>
    </lineage>
</organism>
<keyword evidence="2 4" id="KW-0238">DNA-binding</keyword>
<dbReference type="InterPro" id="IPR050109">
    <property type="entry name" value="HTH-type_TetR-like_transc_reg"/>
</dbReference>
<sequence>MDRDIDLVGFKPPQQARSREALRKLMTAAEEVLADVGYDECTMAAVAERAGISVGSIYRRFEGREQLLAALKERVFADLEARIVAAVDAAPKNLDGITRAYVHAFAVAFSNDSAVFPDLFGRRDRRDLSDRGQAALEAGYDFFAAATKPYWSTIERSDVSYAVRVAAETIVASCVHRAMRAQGAPGKLSVESWICYADQLTDMVLAYLRTPEDPTVR</sequence>
<name>X0Q5M3_RHOWR</name>
<dbReference type="PANTHER" id="PTHR30055">
    <property type="entry name" value="HTH-TYPE TRANSCRIPTIONAL REGULATOR RUTR"/>
    <property type="match status" value="1"/>
</dbReference>
<dbReference type="Gene3D" id="1.10.357.10">
    <property type="entry name" value="Tetracycline Repressor, domain 2"/>
    <property type="match status" value="1"/>
</dbReference>
<evidence type="ECO:0000256" key="1">
    <source>
        <dbReference type="ARBA" id="ARBA00023015"/>
    </source>
</evidence>
<keyword evidence="3" id="KW-0804">Transcription</keyword>
<accession>X0Q5M3</accession>
<evidence type="ECO:0000256" key="4">
    <source>
        <dbReference type="PROSITE-ProRule" id="PRU00335"/>
    </source>
</evidence>
<dbReference type="PROSITE" id="PS50977">
    <property type="entry name" value="HTH_TETR_2"/>
    <property type="match status" value="1"/>
</dbReference>
<dbReference type="GO" id="GO:0000976">
    <property type="term" value="F:transcription cis-regulatory region binding"/>
    <property type="evidence" value="ECO:0007669"/>
    <property type="project" value="TreeGrafter"/>
</dbReference>
<protein>
    <recommendedName>
        <fullName evidence="5">HTH tetR-type domain-containing protein</fullName>
    </recommendedName>
</protein>
<dbReference type="InterPro" id="IPR001647">
    <property type="entry name" value="HTH_TetR"/>
</dbReference>
<feature type="DNA-binding region" description="H-T-H motif" evidence="4">
    <location>
        <begin position="42"/>
        <end position="61"/>
    </location>
</feature>
<comment type="caution">
    <text evidence="6">The sequence shown here is derived from an EMBL/GenBank/DDBJ whole genome shotgun (WGS) entry which is preliminary data.</text>
</comment>
<reference evidence="6 7" key="1">
    <citation type="submission" date="2014-02" db="EMBL/GenBank/DDBJ databases">
        <title>Whole genome shotgun sequence of Rhodococcus wratislaviensis NBRC 100605.</title>
        <authorList>
            <person name="Hosoyama A."/>
            <person name="Tsuchikane K."/>
            <person name="Yoshida I."/>
            <person name="Ohji S."/>
            <person name="Ichikawa N."/>
            <person name="Yamazoe A."/>
            <person name="Fujita N."/>
        </authorList>
    </citation>
    <scope>NUCLEOTIDE SEQUENCE [LARGE SCALE GENOMIC DNA]</scope>
    <source>
        <strain evidence="6 7">NBRC 100605</strain>
    </source>
</reference>
<keyword evidence="7" id="KW-1185">Reference proteome</keyword>
<dbReference type="EMBL" id="BAWF01000031">
    <property type="protein sequence ID" value="GAF46562.1"/>
    <property type="molecule type" value="Genomic_DNA"/>
</dbReference>
<dbReference type="PANTHER" id="PTHR30055:SF234">
    <property type="entry name" value="HTH-TYPE TRANSCRIPTIONAL REGULATOR BETI"/>
    <property type="match status" value="1"/>
</dbReference>
<proteinExistence type="predicted"/>
<dbReference type="SUPFAM" id="SSF46689">
    <property type="entry name" value="Homeodomain-like"/>
    <property type="match status" value="1"/>
</dbReference>
<evidence type="ECO:0000313" key="7">
    <source>
        <dbReference type="Proteomes" id="UP000019491"/>
    </source>
</evidence>
<keyword evidence="1" id="KW-0805">Transcription regulation</keyword>
<dbReference type="GO" id="GO:0003700">
    <property type="term" value="F:DNA-binding transcription factor activity"/>
    <property type="evidence" value="ECO:0007669"/>
    <property type="project" value="TreeGrafter"/>
</dbReference>
<evidence type="ECO:0000256" key="2">
    <source>
        <dbReference type="ARBA" id="ARBA00023125"/>
    </source>
</evidence>
<evidence type="ECO:0000259" key="5">
    <source>
        <dbReference type="PROSITE" id="PS50977"/>
    </source>
</evidence>
<evidence type="ECO:0000256" key="3">
    <source>
        <dbReference type="ARBA" id="ARBA00023163"/>
    </source>
</evidence>
<dbReference type="PRINTS" id="PR00455">
    <property type="entry name" value="HTHTETR"/>
</dbReference>
<dbReference type="Pfam" id="PF00440">
    <property type="entry name" value="TetR_N"/>
    <property type="match status" value="1"/>
</dbReference>
<gene>
    <name evidence="6" type="ORF">RW1_031_01470</name>
</gene>
<dbReference type="InterPro" id="IPR009057">
    <property type="entry name" value="Homeodomain-like_sf"/>
</dbReference>
<feature type="domain" description="HTH tetR-type" evidence="5">
    <location>
        <begin position="19"/>
        <end position="79"/>
    </location>
</feature>
<dbReference type="OrthoDB" id="9795011at2"/>